<proteinExistence type="predicted"/>
<dbReference type="AlphaFoldDB" id="A0A016TQV9"/>
<keyword evidence="3" id="KW-1185">Reference proteome</keyword>
<feature type="compositionally biased region" description="Polar residues" evidence="1">
    <location>
        <begin position="30"/>
        <end position="42"/>
    </location>
</feature>
<protein>
    <submittedName>
        <fullName evidence="2">Uncharacterized protein</fullName>
    </submittedName>
</protein>
<sequence>MAELGVNSTSKIEVTKRRVQPPAYRRARQSTRPGRSARNSNAQKHELRSPIFKSQFSSETFANLLYWLESRVICFRSSYKPTVEMVYSIFTPCQLHHLPPRVLALEGSIHENFHV</sequence>
<accession>A0A016TQV9</accession>
<feature type="region of interest" description="Disordered" evidence="1">
    <location>
        <begin position="1"/>
        <end position="47"/>
    </location>
</feature>
<evidence type="ECO:0000313" key="2">
    <source>
        <dbReference type="EMBL" id="EYC05106.1"/>
    </source>
</evidence>
<dbReference type="Proteomes" id="UP000024635">
    <property type="component" value="Unassembled WGS sequence"/>
</dbReference>
<feature type="compositionally biased region" description="Polar residues" evidence="1">
    <location>
        <begin position="1"/>
        <end position="12"/>
    </location>
</feature>
<gene>
    <name evidence="2" type="primary">Acey_s0084.g1779</name>
    <name evidence="2" type="ORF">Y032_0084g1779</name>
</gene>
<reference evidence="3" key="1">
    <citation type="journal article" date="2015" name="Nat. Genet.">
        <title>The genome and transcriptome of the zoonotic hookworm Ancylostoma ceylanicum identify infection-specific gene families.</title>
        <authorList>
            <person name="Schwarz E.M."/>
            <person name="Hu Y."/>
            <person name="Antoshechkin I."/>
            <person name="Miller M.M."/>
            <person name="Sternberg P.W."/>
            <person name="Aroian R.V."/>
        </authorList>
    </citation>
    <scope>NUCLEOTIDE SEQUENCE</scope>
    <source>
        <strain evidence="3">HY135</strain>
    </source>
</reference>
<organism evidence="2 3">
    <name type="scientific">Ancylostoma ceylanicum</name>
    <dbReference type="NCBI Taxonomy" id="53326"/>
    <lineage>
        <taxon>Eukaryota</taxon>
        <taxon>Metazoa</taxon>
        <taxon>Ecdysozoa</taxon>
        <taxon>Nematoda</taxon>
        <taxon>Chromadorea</taxon>
        <taxon>Rhabditida</taxon>
        <taxon>Rhabditina</taxon>
        <taxon>Rhabditomorpha</taxon>
        <taxon>Strongyloidea</taxon>
        <taxon>Ancylostomatidae</taxon>
        <taxon>Ancylostomatinae</taxon>
        <taxon>Ancylostoma</taxon>
    </lineage>
</organism>
<name>A0A016TQV9_9BILA</name>
<comment type="caution">
    <text evidence="2">The sequence shown here is derived from an EMBL/GenBank/DDBJ whole genome shotgun (WGS) entry which is preliminary data.</text>
</comment>
<evidence type="ECO:0000256" key="1">
    <source>
        <dbReference type="SAM" id="MobiDB-lite"/>
    </source>
</evidence>
<evidence type="ECO:0000313" key="3">
    <source>
        <dbReference type="Proteomes" id="UP000024635"/>
    </source>
</evidence>
<dbReference type="EMBL" id="JARK01001420">
    <property type="protein sequence ID" value="EYC05106.1"/>
    <property type="molecule type" value="Genomic_DNA"/>
</dbReference>